<sequence>MYTSTLVLTALLAFALATDLGQFVLEWWDGVSDTTTITSTTTLTKTQTMLQVHTITSTWAGTISSIETTSITNSLCTICSIYSAQLDKTMRWYCSQRTKYTCGNPMQSGIHRIRCPDVQNSQVVRNLTSDEARI</sequence>
<comment type="caution">
    <text evidence="2">The sequence shown here is derived from an EMBL/GenBank/DDBJ whole genome shotgun (WGS) entry which is preliminary data.</text>
</comment>
<gene>
    <name evidence="2" type="ORF">EDB81DRAFT_808107</name>
</gene>
<dbReference type="AlphaFoldDB" id="A0A9P9E4B0"/>
<keyword evidence="1" id="KW-0732">Signal</keyword>
<accession>A0A9P9E4B0</accession>
<evidence type="ECO:0000313" key="3">
    <source>
        <dbReference type="Proteomes" id="UP000738349"/>
    </source>
</evidence>
<reference evidence="2" key="1">
    <citation type="journal article" date="2021" name="Nat. Commun.">
        <title>Genetic determinants of endophytism in the Arabidopsis root mycobiome.</title>
        <authorList>
            <person name="Mesny F."/>
            <person name="Miyauchi S."/>
            <person name="Thiergart T."/>
            <person name="Pickel B."/>
            <person name="Atanasova L."/>
            <person name="Karlsson M."/>
            <person name="Huettel B."/>
            <person name="Barry K.W."/>
            <person name="Haridas S."/>
            <person name="Chen C."/>
            <person name="Bauer D."/>
            <person name="Andreopoulos W."/>
            <person name="Pangilinan J."/>
            <person name="LaButti K."/>
            <person name="Riley R."/>
            <person name="Lipzen A."/>
            <person name="Clum A."/>
            <person name="Drula E."/>
            <person name="Henrissat B."/>
            <person name="Kohler A."/>
            <person name="Grigoriev I.V."/>
            <person name="Martin F.M."/>
            <person name="Hacquard S."/>
        </authorList>
    </citation>
    <scope>NUCLEOTIDE SEQUENCE</scope>
    <source>
        <strain evidence="2">MPI-CAGE-AT-0147</strain>
    </source>
</reference>
<evidence type="ECO:0000313" key="2">
    <source>
        <dbReference type="EMBL" id="KAH7131200.1"/>
    </source>
</evidence>
<feature type="chain" id="PRO_5040355962" evidence="1">
    <location>
        <begin position="18"/>
        <end position="134"/>
    </location>
</feature>
<name>A0A9P9E4B0_9HYPO</name>
<organism evidence="2 3">
    <name type="scientific">Dactylonectria macrodidyma</name>
    <dbReference type="NCBI Taxonomy" id="307937"/>
    <lineage>
        <taxon>Eukaryota</taxon>
        <taxon>Fungi</taxon>
        <taxon>Dikarya</taxon>
        <taxon>Ascomycota</taxon>
        <taxon>Pezizomycotina</taxon>
        <taxon>Sordariomycetes</taxon>
        <taxon>Hypocreomycetidae</taxon>
        <taxon>Hypocreales</taxon>
        <taxon>Nectriaceae</taxon>
        <taxon>Dactylonectria</taxon>
    </lineage>
</organism>
<protein>
    <submittedName>
        <fullName evidence="2">Uncharacterized protein</fullName>
    </submittedName>
</protein>
<evidence type="ECO:0000256" key="1">
    <source>
        <dbReference type="SAM" id="SignalP"/>
    </source>
</evidence>
<dbReference type="Proteomes" id="UP000738349">
    <property type="component" value="Unassembled WGS sequence"/>
</dbReference>
<proteinExistence type="predicted"/>
<dbReference type="EMBL" id="JAGMUV010000017">
    <property type="protein sequence ID" value="KAH7131200.1"/>
    <property type="molecule type" value="Genomic_DNA"/>
</dbReference>
<keyword evidence="3" id="KW-1185">Reference proteome</keyword>
<feature type="signal peptide" evidence="1">
    <location>
        <begin position="1"/>
        <end position="17"/>
    </location>
</feature>